<accession>A0A4S2MK89</accession>
<keyword evidence="3" id="KW-1185">Reference proteome</keyword>
<evidence type="ECO:0000256" key="1">
    <source>
        <dbReference type="SAM" id="MobiDB-lite"/>
    </source>
</evidence>
<feature type="compositionally biased region" description="Basic and acidic residues" evidence="1">
    <location>
        <begin position="87"/>
        <end position="98"/>
    </location>
</feature>
<feature type="compositionally biased region" description="Polar residues" evidence="1">
    <location>
        <begin position="1"/>
        <end position="13"/>
    </location>
</feature>
<feature type="compositionally biased region" description="Basic and acidic residues" evidence="1">
    <location>
        <begin position="155"/>
        <end position="166"/>
    </location>
</feature>
<feature type="region of interest" description="Disordered" evidence="1">
    <location>
        <begin position="1"/>
        <end position="113"/>
    </location>
</feature>
<gene>
    <name evidence="2" type="ORF">EX30DRAFT_398635</name>
</gene>
<feature type="non-terminal residue" evidence="2">
    <location>
        <position position="239"/>
    </location>
</feature>
<organism evidence="2 3">
    <name type="scientific">Ascodesmis nigricans</name>
    <dbReference type="NCBI Taxonomy" id="341454"/>
    <lineage>
        <taxon>Eukaryota</taxon>
        <taxon>Fungi</taxon>
        <taxon>Dikarya</taxon>
        <taxon>Ascomycota</taxon>
        <taxon>Pezizomycotina</taxon>
        <taxon>Pezizomycetes</taxon>
        <taxon>Pezizales</taxon>
        <taxon>Ascodesmidaceae</taxon>
        <taxon>Ascodesmis</taxon>
    </lineage>
</organism>
<sequence>MTTSNHGTDQNARPSDHDPPRRLASLFDHSYGPTGLPSIATTRKKAAEELRLRSSARAAENASLDQQNGSTTTPTDTAQPPFNKLTPAEEREQDERKSERARKRPHSIGDLVEDCSTAELQKLMEKAAEQAIQKATAPLRAEIEALKALIERLSGRIQDLNREKNVQPRTSPQTTTPNTPEQTPPNNTTGESTQEEAINHLSWAQVAASPDQARAASPSSRQWQVVSRKNGRLDQNAQA</sequence>
<reference evidence="2 3" key="1">
    <citation type="submission" date="2019-04" db="EMBL/GenBank/DDBJ databases">
        <title>Comparative genomics and transcriptomics to analyze fruiting body development in filamentous ascomycetes.</title>
        <authorList>
            <consortium name="DOE Joint Genome Institute"/>
            <person name="Lutkenhaus R."/>
            <person name="Traeger S."/>
            <person name="Breuer J."/>
            <person name="Kuo A."/>
            <person name="Lipzen A."/>
            <person name="Pangilinan J."/>
            <person name="Dilworth D."/>
            <person name="Sandor L."/>
            <person name="Poggeler S."/>
            <person name="Barry K."/>
            <person name="Grigoriev I.V."/>
            <person name="Nowrousian M."/>
        </authorList>
    </citation>
    <scope>NUCLEOTIDE SEQUENCE [LARGE SCALE GENOMIC DNA]</scope>
    <source>
        <strain evidence="2 3">CBS 389.68</strain>
    </source>
</reference>
<dbReference type="Proteomes" id="UP000298138">
    <property type="component" value="Unassembled WGS sequence"/>
</dbReference>
<feature type="compositionally biased region" description="Polar residues" evidence="1">
    <location>
        <begin position="217"/>
        <end position="239"/>
    </location>
</feature>
<name>A0A4S2MK89_9PEZI</name>
<feature type="compositionally biased region" description="Polar residues" evidence="1">
    <location>
        <begin position="63"/>
        <end position="80"/>
    </location>
</feature>
<feature type="compositionally biased region" description="Low complexity" evidence="1">
    <location>
        <begin position="167"/>
        <end position="189"/>
    </location>
</feature>
<feature type="region of interest" description="Disordered" evidence="1">
    <location>
        <begin position="155"/>
        <end position="239"/>
    </location>
</feature>
<protein>
    <submittedName>
        <fullName evidence="2">Uncharacterized protein</fullName>
    </submittedName>
</protein>
<dbReference type="AlphaFoldDB" id="A0A4S2MK89"/>
<dbReference type="EMBL" id="ML220155">
    <property type="protein sequence ID" value="TGZ77313.1"/>
    <property type="molecule type" value="Genomic_DNA"/>
</dbReference>
<proteinExistence type="predicted"/>
<evidence type="ECO:0000313" key="3">
    <source>
        <dbReference type="Proteomes" id="UP000298138"/>
    </source>
</evidence>
<dbReference type="InParanoid" id="A0A4S2MK89"/>
<evidence type="ECO:0000313" key="2">
    <source>
        <dbReference type="EMBL" id="TGZ77313.1"/>
    </source>
</evidence>